<dbReference type="eggNOG" id="ENOG5032WCF">
    <property type="taxonomic scope" value="Bacteria"/>
</dbReference>
<evidence type="ECO:0000256" key="1">
    <source>
        <dbReference type="SAM" id="MobiDB-lite"/>
    </source>
</evidence>
<dbReference type="RefSeq" id="WP_014262337.1">
    <property type="nucleotide sequence ID" value="NC_016630.1"/>
</dbReference>
<dbReference type="Proteomes" id="UP000007468">
    <property type="component" value="Chromosome"/>
</dbReference>
<feature type="region of interest" description="Disordered" evidence="1">
    <location>
        <begin position="26"/>
        <end position="51"/>
    </location>
</feature>
<dbReference type="AlphaFoldDB" id="D6GU20"/>
<feature type="signal peptide" evidence="2">
    <location>
        <begin position="1"/>
        <end position="20"/>
    </location>
</feature>
<organism evidence="3 4">
    <name type="scientific">Filifactor alocis (strain ATCC 35896 / CCUG 47790 / D40 B5)</name>
    <name type="common">Fusobacterium alocis</name>
    <dbReference type="NCBI Taxonomy" id="546269"/>
    <lineage>
        <taxon>Bacteria</taxon>
        <taxon>Bacillati</taxon>
        <taxon>Bacillota</taxon>
        <taxon>Clostridia</taxon>
        <taxon>Peptostreptococcales</taxon>
        <taxon>Filifactoraceae</taxon>
        <taxon>Filifactor</taxon>
    </lineage>
</organism>
<dbReference type="PROSITE" id="PS51257">
    <property type="entry name" value="PROKAR_LIPOPROTEIN"/>
    <property type="match status" value="1"/>
</dbReference>
<dbReference type="PATRIC" id="fig|546269.5.peg.721"/>
<gene>
    <name evidence="3" type="ordered locus">HMPREF0389_01610</name>
</gene>
<reference evidence="4" key="1">
    <citation type="submission" date="2010-12" db="EMBL/GenBank/DDBJ databases">
        <title>The genome sequence of Filifactor alocis strain ATCC 35896.</title>
        <authorList>
            <consortium name="The Broad Institute Genome Sequencing Platform"/>
            <person name="Ward D."/>
            <person name="Earl A."/>
            <person name="Feldgarden M."/>
            <person name="Young S.K."/>
            <person name="Gargeya S."/>
            <person name="Zeng Q."/>
            <person name="Alvarado L."/>
            <person name="Berlin A."/>
            <person name="Bochicchio J."/>
            <person name="Chapman S.B."/>
            <person name="Chen Z."/>
            <person name="Freedman E."/>
            <person name="Gellesch M."/>
            <person name="Goldberg J."/>
            <person name="Griggs A."/>
            <person name="Gujja S."/>
            <person name="Heilman E."/>
            <person name="Heiman D."/>
            <person name="Howarth C."/>
            <person name="Mehta T."/>
            <person name="Neiman D."/>
            <person name="Pearson M."/>
            <person name="Roberts A."/>
            <person name="Saif S."/>
            <person name="Shea T."/>
            <person name="Shenoy N."/>
            <person name="Sisk P."/>
            <person name="Stolte C."/>
            <person name="Sykes S."/>
            <person name="White J."/>
            <person name="Yandava C."/>
            <person name="Izard J."/>
            <person name="Blanton J.M."/>
            <person name="Baranova O.V."/>
            <person name="Tanner A.C."/>
            <person name="Dewhirst F.E."/>
            <person name="Haas B."/>
            <person name="Nusbaum C."/>
            <person name="Birren B."/>
        </authorList>
    </citation>
    <scope>NUCLEOTIDE SEQUENCE [LARGE SCALE GENOMIC DNA]</scope>
    <source>
        <strain evidence="4">ATCC 35896 / D40 B5</strain>
    </source>
</reference>
<feature type="compositionally biased region" description="Polar residues" evidence="1">
    <location>
        <begin position="26"/>
        <end position="50"/>
    </location>
</feature>
<dbReference type="STRING" id="546269.HMPREF0389_01610"/>
<evidence type="ECO:0000256" key="2">
    <source>
        <dbReference type="SAM" id="SignalP"/>
    </source>
</evidence>
<name>D6GU20_FILAD</name>
<evidence type="ECO:0000313" key="3">
    <source>
        <dbReference type="EMBL" id="EFE27691.2"/>
    </source>
</evidence>
<feature type="chain" id="PRO_5038563723" description="Lipoprotein" evidence="2">
    <location>
        <begin position="21"/>
        <end position="236"/>
    </location>
</feature>
<dbReference type="HOGENOM" id="CLU_102499_0_0_9"/>
<sequence>MKRKLAALLGIGLMSVSLVACNSQATENKSTTDPNVTEQNSTDETGNTNEDMAGESLLQWGKIISVDKESGQIVIEDKNMPAEEGNADFNKIVLNTSGDKTAFVNAETGEKVSIDDLKEGDEIYAWVSIAFTASEPPQTFAYVIATNTAVMTPPKYIGVASVEKTDAGLFLTDTMDEKWDLTDVESKNITAYEDGKEIDPTTIKANSTCLIWPANVPVTEGSDTTVLKATRLIVLQ</sequence>
<dbReference type="KEGG" id="faa:HMPREF0389_01610"/>
<protein>
    <recommendedName>
        <fullName evidence="5">Lipoprotein</fullName>
    </recommendedName>
</protein>
<dbReference type="EMBL" id="CP002390">
    <property type="protein sequence ID" value="EFE27691.2"/>
    <property type="molecule type" value="Genomic_DNA"/>
</dbReference>
<keyword evidence="4" id="KW-1185">Reference proteome</keyword>
<accession>D6GU20</accession>
<proteinExistence type="predicted"/>
<evidence type="ECO:0000313" key="4">
    <source>
        <dbReference type="Proteomes" id="UP000007468"/>
    </source>
</evidence>
<evidence type="ECO:0008006" key="5">
    <source>
        <dbReference type="Google" id="ProtNLM"/>
    </source>
</evidence>
<keyword evidence="2" id="KW-0732">Signal</keyword>